<keyword evidence="2" id="KW-1003">Cell membrane</keyword>
<dbReference type="GO" id="GO:0005886">
    <property type="term" value="C:plasma membrane"/>
    <property type="evidence" value="ECO:0007669"/>
    <property type="project" value="UniProtKB-SubCell"/>
</dbReference>
<dbReference type="RefSeq" id="WP_024741896.1">
    <property type="nucleotide sequence ID" value="NZ_BAUG01000039.1"/>
</dbReference>
<feature type="transmembrane region" description="Helical" evidence="6">
    <location>
        <begin position="387"/>
        <end position="407"/>
    </location>
</feature>
<gene>
    <name evidence="7" type="ORF">MARIT_3153</name>
</gene>
<feature type="transmembrane region" description="Helical" evidence="6">
    <location>
        <begin position="124"/>
        <end position="144"/>
    </location>
</feature>
<keyword evidence="4 6" id="KW-1133">Transmembrane helix</keyword>
<feature type="transmembrane region" description="Helical" evidence="6">
    <location>
        <begin position="361"/>
        <end position="381"/>
    </location>
</feature>
<evidence type="ECO:0000256" key="6">
    <source>
        <dbReference type="SAM" id="Phobius"/>
    </source>
</evidence>
<sequence length="416" mass="48369">MFAQGNATLQKYKGLLANLGYLTVIKVFNLILPLIVFPYLLQTLGSQKYGLVIFAESIVVYLVIFISFGFALSGTKEISIHRDNKKKVNEIVSSVYIIKGVIFLISTFCFFIFSSFFLKYKEHQLLFFITMHLALYEFLFPFWVFQGIEKMKYITYIDLISRVVFVLLIFVYIKSPNDYLFVPTFQGIGSIISICIGLYILYTKEKIRFIIPPYAVIKKYAKESLLYFTSTLSIQVFTNSNRFLIGSFIGMTNLAYYDIVEKIIKILAVPTTVLRTVLIPFVNKTKDKKIVRNITKLMAISSIFIVFGVWLFANEIIYLVTKQHHEKISYYLKIYSLIILLYNLSNYYLVVSLNAFGYQKLFMKTMLSSVALYLVLIFIIFLGKLFIVDYFISVLIIVELFIVFNTYHISYKKNLL</sequence>
<keyword evidence="8" id="KW-1185">Reference proteome</keyword>
<evidence type="ECO:0000256" key="4">
    <source>
        <dbReference type="ARBA" id="ARBA00022989"/>
    </source>
</evidence>
<dbReference type="PANTHER" id="PTHR30250">
    <property type="entry name" value="PST FAMILY PREDICTED COLANIC ACID TRANSPORTER"/>
    <property type="match status" value="1"/>
</dbReference>
<keyword evidence="3 6" id="KW-0812">Transmembrane</keyword>
<dbReference type="InterPro" id="IPR002797">
    <property type="entry name" value="Polysacc_synth"/>
</dbReference>
<feature type="transmembrane region" description="Helical" evidence="6">
    <location>
        <begin position="328"/>
        <end position="349"/>
    </location>
</feature>
<dbReference type="KEGG" id="tmar:MARIT_3153"/>
<comment type="subcellular location">
    <subcellularLocation>
        <location evidence="1">Cell membrane</location>
        <topology evidence="1">Multi-pass membrane protein</topology>
    </subcellularLocation>
</comment>
<feature type="transmembrane region" description="Helical" evidence="6">
    <location>
        <begin position="156"/>
        <end position="173"/>
    </location>
</feature>
<evidence type="ECO:0000256" key="2">
    <source>
        <dbReference type="ARBA" id="ARBA00022475"/>
    </source>
</evidence>
<proteinExistence type="predicted"/>
<dbReference type="PANTHER" id="PTHR30250:SF11">
    <property type="entry name" value="O-ANTIGEN TRANSPORTER-RELATED"/>
    <property type="match status" value="1"/>
</dbReference>
<name>A0A2H1EDM7_9FLAO</name>
<dbReference type="OrthoDB" id="9815702at2"/>
<feature type="transmembrane region" description="Helical" evidence="6">
    <location>
        <begin position="53"/>
        <end position="75"/>
    </location>
</feature>
<evidence type="ECO:0000313" key="8">
    <source>
        <dbReference type="Proteomes" id="UP000231564"/>
    </source>
</evidence>
<evidence type="ECO:0000256" key="3">
    <source>
        <dbReference type="ARBA" id="ARBA00022692"/>
    </source>
</evidence>
<protein>
    <submittedName>
        <fullName evidence="7">Putative Polysaccharide biosynthesis protein</fullName>
    </submittedName>
</protein>
<dbReference type="InterPro" id="IPR050833">
    <property type="entry name" value="Poly_Biosynth_Transport"/>
</dbReference>
<dbReference type="Proteomes" id="UP000231564">
    <property type="component" value="Chromosome MARIT"/>
</dbReference>
<evidence type="ECO:0000256" key="5">
    <source>
        <dbReference type="ARBA" id="ARBA00023136"/>
    </source>
</evidence>
<evidence type="ECO:0000256" key="1">
    <source>
        <dbReference type="ARBA" id="ARBA00004651"/>
    </source>
</evidence>
<dbReference type="EMBL" id="LT634361">
    <property type="protein sequence ID" value="SFZ85316.1"/>
    <property type="molecule type" value="Genomic_DNA"/>
</dbReference>
<feature type="transmembrane region" description="Helical" evidence="6">
    <location>
        <begin position="294"/>
        <end position="313"/>
    </location>
</feature>
<organism evidence="7 8">
    <name type="scientific">Tenacibaculum maritimum NCIMB 2154</name>
    <dbReference type="NCBI Taxonomy" id="1349785"/>
    <lineage>
        <taxon>Bacteria</taxon>
        <taxon>Pseudomonadati</taxon>
        <taxon>Bacteroidota</taxon>
        <taxon>Flavobacteriia</taxon>
        <taxon>Flavobacteriales</taxon>
        <taxon>Flavobacteriaceae</taxon>
        <taxon>Tenacibaculum</taxon>
    </lineage>
</organism>
<dbReference type="Pfam" id="PF01943">
    <property type="entry name" value="Polysacc_synt"/>
    <property type="match status" value="1"/>
</dbReference>
<keyword evidence="5 6" id="KW-0472">Membrane</keyword>
<reference evidence="7 8" key="1">
    <citation type="submission" date="2016-11" db="EMBL/GenBank/DDBJ databases">
        <authorList>
            <person name="Jaros S."/>
            <person name="Januszkiewicz K."/>
            <person name="Wedrychowicz H."/>
        </authorList>
    </citation>
    <scope>NUCLEOTIDE SEQUENCE [LARGE SCALE GENOMIC DNA]</scope>
    <source>
        <strain evidence="7">NCIMB 2154T</strain>
    </source>
</reference>
<feature type="transmembrane region" description="Helical" evidence="6">
    <location>
        <begin position="21"/>
        <end position="41"/>
    </location>
</feature>
<dbReference type="AlphaFoldDB" id="A0A2H1EDM7"/>
<evidence type="ECO:0000313" key="7">
    <source>
        <dbReference type="EMBL" id="SFZ85316.1"/>
    </source>
</evidence>
<feature type="transmembrane region" description="Helical" evidence="6">
    <location>
        <begin position="96"/>
        <end position="118"/>
    </location>
</feature>
<accession>A0A2H1EDM7</accession>
<feature type="transmembrane region" description="Helical" evidence="6">
    <location>
        <begin position="179"/>
        <end position="203"/>
    </location>
</feature>
<dbReference type="STRING" id="1349785.GCA_000509405_00768"/>
<dbReference type="GeneID" id="47724595"/>